<accession>A0ABP8Z585</accession>
<sequence length="333" mass="36237">MRSAAAGEELTGSPRLEVVESADRVAVSTHDRAEAARLLRRSYPGIALEIARAEGPFVFRHSSIGDGRMSSTELMISGPARASGSFEERAVTVGEVLAGRLTAEYARTRIDTAQPFLRPSGPARFTLDDVHLRMTSFDAEAFHLAAERYEHAGERRRLSRTAPQSPAAAAAWSWTAAHVQRTMRDPHSFDNPIVAGELFDLAVRTLLACFAEAGGEGPAPSLAGAPRAVRRAVAYLEEHALDVVTVPDVAEAARISVRSLQALFRRHLGVSPVEHLHAIRLESARRDLLSGSGEDATVRSVAERWGFGNSGRFARLYQARFGELPSDTLRSRH</sequence>
<dbReference type="SMART" id="SM00342">
    <property type="entry name" value="HTH_ARAC"/>
    <property type="match status" value="1"/>
</dbReference>
<evidence type="ECO:0000256" key="3">
    <source>
        <dbReference type="ARBA" id="ARBA00023163"/>
    </source>
</evidence>
<gene>
    <name evidence="5" type="ORF">GCM10025783_18630</name>
</gene>
<keyword evidence="2" id="KW-0238">DNA-binding</keyword>
<feature type="domain" description="HTH araC/xylS-type" evidence="4">
    <location>
        <begin position="230"/>
        <end position="331"/>
    </location>
</feature>
<dbReference type="Proteomes" id="UP001500121">
    <property type="component" value="Unassembled WGS sequence"/>
</dbReference>
<dbReference type="PROSITE" id="PS00041">
    <property type="entry name" value="HTH_ARAC_FAMILY_1"/>
    <property type="match status" value="1"/>
</dbReference>
<evidence type="ECO:0000256" key="1">
    <source>
        <dbReference type="ARBA" id="ARBA00023015"/>
    </source>
</evidence>
<dbReference type="InterPro" id="IPR009057">
    <property type="entry name" value="Homeodomain-like_sf"/>
</dbReference>
<dbReference type="SUPFAM" id="SSF46689">
    <property type="entry name" value="Homeodomain-like"/>
    <property type="match status" value="2"/>
</dbReference>
<keyword evidence="6" id="KW-1185">Reference proteome</keyword>
<reference evidence="6" key="1">
    <citation type="journal article" date="2019" name="Int. J. Syst. Evol. Microbiol.">
        <title>The Global Catalogue of Microorganisms (GCM) 10K type strain sequencing project: providing services to taxonomists for standard genome sequencing and annotation.</title>
        <authorList>
            <consortium name="The Broad Institute Genomics Platform"/>
            <consortium name="The Broad Institute Genome Sequencing Center for Infectious Disease"/>
            <person name="Wu L."/>
            <person name="Ma J."/>
        </authorList>
    </citation>
    <scope>NUCLEOTIDE SEQUENCE [LARGE SCALE GENOMIC DNA]</scope>
    <source>
        <strain evidence="6">JCM 19015</strain>
    </source>
</reference>
<dbReference type="Pfam" id="PF12833">
    <property type="entry name" value="HTH_18"/>
    <property type="match status" value="1"/>
</dbReference>
<proteinExistence type="predicted"/>
<dbReference type="PROSITE" id="PS01124">
    <property type="entry name" value="HTH_ARAC_FAMILY_2"/>
    <property type="match status" value="1"/>
</dbReference>
<dbReference type="EMBL" id="BAABLP010000004">
    <property type="protein sequence ID" value="GAA4746840.1"/>
    <property type="molecule type" value="Genomic_DNA"/>
</dbReference>
<dbReference type="InterPro" id="IPR018062">
    <property type="entry name" value="HTH_AraC-typ_CS"/>
</dbReference>
<dbReference type="InterPro" id="IPR050204">
    <property type="entry name" value="AraC_XylS_family_regulators"/>
</dbReference>
<protein>
    <submittedName>
        <fullName evidence="5">AraC family transcriptional regulator</fullName>
    </submittedName>
</protein>
<organism evidence="5 6">
    <name type="scientific">Amnibacterium soli</name>
    <dbReference type="NCBI Taxonomy" id="1282736"/>
    <lineage>
        <taxon>Bacteria</taxon>
        <taxon>Bacillati</taxon>
        <taxon>Actinomycetota</taxon>
        <taxon>Actinomycetes</taxon>
        <taxon>Micrococcales</taxon>
        <taxon>Microbacteriaceae</taxon>
        <taxon>Amnibacterium</taxon>
    </lineage>
</organism>
<dbReference type="PANTHER" id="PTHR46796">
    <property type="entry name" value="HTH-TYPE TRANSCRIPTIONAL ACTIVATOR RHAS-RELATED"/>
    <property type="match status" value="1"/>
</dbReference>
<keyword evidence="3" id="KW-0804">Transcription</keyword>
<evidence type="ECO:0000259" key="4">
    <source>
        <dbReference type="PROSITE" id="PS01124"/>
    </source>
</evidence>
<keyword evidence="1" id="KW-0805">Transcription regulation</keyword>
<evidence type="ECO:0000313" key="5">
    <source>
        <dbReference type="EMBL" id="GAA4746840.1"/>
    </source>
</evidence>
<evidence type="ECO:0000256" key="2">
    <source>
        <dbReference type="ARBA" id="ARBA00023125"/>
    </source>
</evidence>
<evidence type="ECO:0000313" key="6">
    <source>
        <dbReference type="Proteomes" id="UP001500121"/>
    </source>
</evidence>
<comment type="caution">
    <text evidence="5">The sequence shown here is derived from an EMBL/GenBank/DDBJ whole genome shotgun (WGS) entry which is preliminary data.</text>
</comment>
<name>A0ABP8Z585_9MICO</name>
<dbReference type="InterPro" id="IPR018060">
    <property type="entry name" value="HTH_AraC"/>
</dbReference>
<dbReference type="PANTHER" id="PTHR46796:SF12">
    <property type="entry name" value="HTH-TYPE DNA-BINDING TRANSCRIPTIONAL ACTIVATOR EUTR"/>
    <property type="match status" value="1"/>
</dbReference>
<dbReference type="RefSeq" id="WP_345480875.1">
    <property type="nucleotide sequence ID" value="NZ_BAABLP010000004.1"/>
</dbReference>
<dbReference type="Gene3D" id="1.10.10.60">
    <property type="entry name" value="Homeodomain-like"/>
    <property type="match status" value="1"/>
</dbReference>